<organism evidence="3 4">
    <name type="scientific">Ameiurus melas</name>
    <name type="common">Black bullhead</name>
    <name type="synonym">Silurus melas</name>
    <dbReference type="NCBI Taxonomy" id="219545"/>
    <lineage>
        <taxon>Eukaryota</taxon>
        <taxon>Metazoa</taxon>
        <taxon>Chordata</taxon>
        <taxon>Craniata</taxon>
        <taxon>Vertebrata</taxon>
        <taxon>Euteleostomi</taxon>
        <taxon>Actinopterygii</taxon>
        <taxon>Neopterygii</taxon>
        <taxon>Teleostei</taxon>
        <taxon>Ostariophysi</taxon>
        <taxon>Siluriformes</taxon>
        <taxon>Ictaluridae</taxon>
        <taxon>Ameiurus</taxon>
    </lineage>
</organism>
<evidence type="ECO:0000256" key="2">
    <source>
        <dbReference type="SAM" id="Phobius"/>
    </source>
</evidence>
<gene>
    <name evidence="3" type="ORF">AMELA_G00262510</name>
</gene>
<dbReference type="InterPro" id="IPR029265">
    <property type="entry name" value="TMEM51"/>
</dbReference>
<feature type="transmembrane region" description="Helical" evidence="2">
    <location>
        <begin position="66"/>
        <end position="88"/>
    </location>
</feature>
<keyword evidence="2" id="KW-0812">Transmembrane</keyword>
<feature type="compositionally biased region" description="Polar residues" evidence="1">
    <location>
        <begin position="99"/>
        <end position="111"/>
    </location>
</feature>
<sequence>MSYSSQTPPDSSSNSGSSSAASQYATAALGVGLLVLGIVMILWSVVPVDGSLNNSQTTDGQVRNTSSVGFVLLGTGVAMLLLSLFLSIQNKYQVQRQSNSNATTEQGQQGERQPAEAEQYTVPSYEEVVGSTQYPIRQFSPRQNSTTHLPAYDELIETAQDEVECSGPHEHKNGAGSLNLTQISPHNTNRSGLKLLPLKVRRKSSSSSLQVTVSSIEPLTPPPQYEENPPELPPATH</sequence>
<feature type="compositionally biased region" description="Pro residues" evidence="1">
    <location>
        <begin position="219"/>
        <end position="237"/>
    </location>
</feature>
<keyword evidence="4" id="KW-1185">Reference proteome</keyword>
<dbReference type="Pfam" id="PF15345">
    <property type="entry name" value="TMEM51"/>
    <property type="match status" value="1"/>
</dbReference>
<comment type="caution">
    <text evidence="3">The sequence shown here is derived from an EMBL/GenBank/DDBJ whole genome shotgun (WGS) entry which is preliminary data.</text>
</comment>
<dbReference type="Proteomes" id="UP000593565">
    <property type="component" value="Unassembled WGS sequence"/>
</dbReference>
<keyword evidence="2" id="KW-1133">Transmembrane helix</keyword>
<evidence type="ECO:0000313" key="4">
    <source>
        <dbReference type="Proteomes" id="UP000593565"/>
    </source>
</evidence>
<feature type="transmembrane region" description="Helical" evidence="2">
    <location>
        <begin position="24"/>
        <end position="46"/>
    </location>
</feature>
<evidence type="ECO:0008006" key="5">
    <source>
        <dbReference type="Google" id="ProtNLM"/>
    </source>
</evidence>
<evidence type="ECO:0000256" key="1">
    <source>
        <dbReference type="SAM" id="MobiDB-lite"/>
    </source>
</evidence>
<reference evidence="3 4" key="1">
    <citation type="submission" date="2020-02" db="EMBL/GenBank/DDBJ databases">
        <title>A chromosome-scale genome assembly of the black bullhead catfish (Ameiurus melas).</title>
        <authorList>
            <person name="Wen M."/>
            <person name="Zham M."/>
            <person name="Cabau C."/>
            <person name="Klopp C."/>
            <person name="Donnadieu C."/>
            <person name="Roques C."/>
            <person name="Bouchez O."/>
            <person name="Lampietro C."/>
            <person name="Jouanno E."/>
            <person name="Herpin A."/>
            <person name="Louis A."/>
            <person name="Berthelot C."/>
            <person name="Parey E."/>
            <person name="Roest-Crollius H."/>
            <person name="Braasch I."/>
            <person name="Postlethwait J."/>
            <person name="Robinson-Rechavi M."/>
            <person name="Echchiki A."/>
            <person name="Begum T."/>
            <person name="Montfort J."/>
            <person name="Schartl M."/>
            <person name="Bobe J."/>
            <person name="Guiguen Y."/>
        </authorList>
    </citation>
    <scope>NUCLEOTIDE SEQUENCE [LARGE SCALE GENOMIC DNA]</scope>
    <source>
        <strain evidence="3">M_S1</strain>
        <tissue evidence="3">Blood</tissue>
    </source>
</reference>
<dbReference type="AlphaFoldDB" id="A0A7J5ZP02"/>
<feature type="compositionally biased region" description="Low complexity" evidence="1">
    <location>
        <begin position="205"/>
        <end position="215"/>
    </location>
</feature>
<name>A0A7J5ZP02_AMEME</name>
<dbReference type="EMBL" id="JAAGNN010000025">
    <property type="protein sequence ID" value="KAF4072394.1"/>
    <property type="molecule type" value="Genomic_DNA"/>
</dbReference>
<protein>
    <recommendedName>
        <fullName evidence="5">Transmembrane protein 51</fullName>
    </recommendedName>
</protein>
<feature type="region of interest" description="Disordered" evidence="1">
    <location>
        <begin position="165"/>
        <end position="237"/>
    </location>
</feature>
<evidence type="ECO:0000313" key="3">
    <source>
        <dbReference type="EMBL" id="KAF4072394.1"/>
    </source>
</evidence>
<feature type="region of interest" description="Disordered" evidence="1">
    <location>
        <begin position="99"/>
        <end position="120"/>
    </location>
</feature>
<feature type="compositionally biased region" description="Polar residues" evidence="1">
    <location>
        <begin position="176"/>
        <end position="191"/>
    </location>
</feature>
<dbReference type="OrthoDB" id="8946153at2759"/>
<proteinExistence type="predicted"/>
<accession>A0A7J5ZP02</accession>
<keyword evidence="2" id="KW-0472">Membrane</keyword>
<dbReference type="PANTHER" id="PTHR16015:SF0">
    <property type="entry name" value="TRANSMEMBRANE PROTEIN 51"/>
    <property type="match status" value="1"/>
</dbReference>
<dbReference type="PANTHER" id="PTHR16015">
    <property type="entry name" value="TRANSMEMBRANE PROTEIN 51"/>
    <property type="match status" value="1"/>
</dbReference>